<keyword evidence="2" id="KW-1185">Reference proteome</keyword>
<protein>
    <submittedName>
        <fullName evidence="1">Uncharacterized protein</fullName>
    </submittedName>
</protein>
<gene>
    <name evidence="1" type="ORF">GFD30_08695</name>
</gene>
<dbReference type="Proteomes" id="UP000477750">
    <property type="component" value="Unassembled WGS sequence"/>
</dbReference>
<name>A0A6L5G7N6_9ACTN</name>
<reference evidence="1 2" key="1">
    <citation type="submission" date="2019-10" db="EMBL/GenBank/DDBJ databases">
        <title>Glycomyces albidus sp. nov., a novel actinomycete isolated from rhizosphere soil of wheat (Triticum aestivum L.).</title>
        <authorList>
            <person name="Qian L."/>
        </authorList>
    </citation>
    <scope>NUCLEOTIDE SEQUENCE [LARGE SCALE GENOMIC DNA]</scope>
    <source>
        <strain evidence="1 2">NEAU-7082</strain>
    </source>
</reference>
<accession>A0A6L5G7N6</accession>
<dbReference type="AlphaFoldDB" id="A0A6L5G7N6"/>
<evidence type="ECO:0000313" key="1">
    <source>
        <dbReference type="EMBL" id="MQM25646.1"/>
    </source>
</evidence>
<dbReference type="RefSeq" id="WP_153024811.1">
    <property type="nucleotide sequence ID" value="NZ_WIAO01000008.1"/>
</dbReference>
<evidence type="ECO:0000313" key="2">
    <source>
        <dbReference type="Proteomes" id="UP000477750"/>
    </source>
</evidence>
<organism evidence="1 2">
    <name type="scientific">Glycomyces albidus</name>
    <dbReference type="NCBI Taxonomy" id="2656774"/>
    <lineage>
        <taxon>Bacteria</taxon>
        <taxon>Bacillati</taxon>
        <taxon>Actinomycetota</taxon>
        <taxon>Actinomycetes</taxon>
        <taxon>Glycomycetales</taxon>
        <taxon>Glycomycetaceae</taxon>
        <taxon>Glycomyces</taxon>
    </lineage>
</organism>
<comment type="caution">
    <text evidence="1">The sequence shown here is derived from an EMBL/GenBank/DDBJ whole genome shotgun (WGS) entry which is preliminary data.</text>
</comment>
<dbReference type="EMBL" id="WIAO01000008">
    <property type="protein sequence ID" value="MQM25646.1"/>
    <property type="molecule type" value="Genomic_DNA"/>
</dbReference>
<sequence length="139" mass="14733">MPLPECPIVARPRRDDCGADPIAWRLSASAQVMNLATPEPPNPVRAALPSLVWKHVAADLYAATIDGEFAGYVAAFKDTHQAFGPHAQHLGSHRSFRAASAVIDRWWTLADGSRASPGLLRPALSANAGERPTATSAAS</sequence>
<proteinExistence type="predicted"/>